<comment type="similarity">
    <text evidence="5">Belongs to the SAT4 family.</text>
</comment>
<keyword evidence="2 7" id="KW-0812">Transmembrane</keyword>
<keyword evidence="4 7" id="KW-0472">Membrane</keyword>
<dbReference type="PANTHER" id="PTHR33048">
    <property type="entry name" value="PTH11-LIKE INTEGRAL MEMBRANE PROTEIN (AFU_ORTHOLOGUE AFUA_5G11245)"/>
    <property type="match status" value="1"/>
</dbReference>
<dbReference type="Proteomes" id="UP000183809">
    <property type="component" value="Unassembled WGS sequence"/>
</dbReference>
<evidence type="ECO:0000256" key="6">
    <source>
        <dbReference type="SAM" id="MobiDB-lite"/>
    </source>
</evidence>
<organism evidence="9 10">
    <name type="scientific">Diplodia corticola</name>
    <dbReference type="NCBI Taxonomy" id="236234"/>
    <lineage>
        <taxon>Eukaryota</taxon>
        <taxon>Fungi</taxon>
        <taxon>Dikarya</taxon>
        <taxon>Ascomycota</taxon>
        <taxon>Pezizomycotina</taxon>
        <taxon>Dothideomycetes</taxon>
        <taxon>Dothideomycetes incertae sedis</taxon>
        <taxon>Botryosphaeriales</taxon>
        <taxon>Botryosphaeriaceae</taxon>
        <taxon>Diplodia</taxon>
    </lineage>
</organism>
<comment type="subcellular location">
    <subcellularLocation>
        <location evidence="1">Membrane</location>
        <topology evidence="1">Multi-pass membrane protein</topology>
    </subcellularLocation>
</comment>
<evidence type="ECO:0000256" key="2">
    <source>
        <dbReference type="ARBA" id="ARBA00022692"/>
    </source>
</evidence>
<dbReference type="InterPro" id="IPR049326">
    <property type="entry name" value="Rhodopsin_dom_fungi"/>
</dbReference>
<dbReference type="AlphaFoldDB" id="A0A1J9R5C3"/>
<feature type="region of interest" description="Disordered" evidence="6">
    <location>
        <begin position="386"/>
        <end position="505"/>
    </location>
</feature>
<evidence type="ECO:0000256" key="4">
    <source>
        <dbReference type="ARBA" id="ARBA00023136"/>
    </source>
</evidence>
<name>A0A1J9R5C3_9PEZI</name>
<dbReference type="OrthoDB" id="5429740at2759"/>
<sequence length="654" mass="69231">MLLESLRPPLELVFEWQTSKFPHGIRRGWGLIILIGVLYPICLIAVVLRTRVRVRRRSFGADDGLIILAVLFAAGVDISLILGAPNPPLLVHAVLPLTQPHPAFLLYGYDRHVWDVTQPMALQARKVSAKPIPPPSKSSPQANTGGTGCPYGGQMILAIELLNSTSTCLTKISILSFYRRLGRGTYTTTFLLIVQTNMALIVAYLVSFSIVLVLTCRPVAAYWLQFSVVWAAQERNSYRCVNEAANTIAANAVSIAQDLVACGLPSVLLWKLQMGRGKKFLLGALLGLGILPCIAGLLRLLYTVRAYSGTYDATWAAHPIFVWTVVETHLGILCACAPALHSYAKEALQKAAAGGSATWLTSGRLCESTLGFIKYLSSRSWSRGTATGTGSSEADASGDGSGSGSFFWGKGRRKRRRGSVSGHVELEEGGGGGGGGGRGGGGGSGGTGSGTGGSSSYGSSIGDDRDRGGRGGGSRGGGSDGGNGGAGEFGGKKGRHDSGGVSRSAGTLLSSSLLSTLDEAGSERSMMVDDADVSDTGAAEDDGDLERGFFSQSGQLDEKCRKREGGVWDWVRLPKAWPVGLPEPPPAAYLGAYRQQAEHHRWTEDEVPLSTASRPVRGDQVSHEDIGLAITTNPPTIPRLLHDERHSIDDIECI</sequence>
<feature type="transmembrane region" description="Helical" evidence="7">
    <location>
        <begin position="190"/>
        <end position="214"/>
    </location>
</feature>
<dbReference type="EMBL" id="MNUE01000010">
    <property type="protein sequence ID" value="OJD36694.1"/>
    <property type="molecule type" value="Genomic_DNA"/>
</dbReference>
<dbReference type="GeneID" id="31009552"/>
<evidence type="ECO:0000256" key="1">
    <source>
        <dbReference type="ARBA" id="ARBA00004141"/>
    </source>
</evidence>
<dbReference type="STRING" id="236234.A0A1J9R5C3"/>
<gene>
    <name evidence="9" type="ORF">BKCO1_10000113</name>
</gene>
<dbReference type="GO" id="GO:0016020">
    <property type="term" value="C:membrane"/>
    <property type="evidence" value="ECO:0007669"/>
    <property type="project" value="UniProtKB-SubCell"/>
</dbReference>
<evidence type="ECO:0000256" key="7">
    <source>
        <dbReference type="SAM" id="Phobius"/>
    </source>
</evidence>
<feature type="region of interest" description="Disordered" evidence="6">
    <location>
        <begin position="520"/>
        <end position="546"/>
    </location>
</feature>
<evidence type="ECO:0000313" key="9">
    <source>
        <dbReference type="EMBL" id="OJD36694.1"/>
    </source>
</evidence>
<evidence type="ECO:0000256" key="3">
    <source>
        <dbReference type="ARBA" id="ARBA00022989"/>
    </source>
</evidence>
<feature type="compositionally biased region" description="Gly residues" evidence="6">
    <location>
        <begin position="470"/>
        <end position="489"/>
    </location>
</feature>
<keyword evidence="3 7" id="KW-1133">Transmembrane helix</keyword>
<accession>A0A1J9R5C3</accession>
<feature type="transmembrane region" description="Helical" evidence="7">
    <location>
        <begin position="280"/>
        <end position="300"/>
    </location>
</feature>
<feature type="transmembrane region" description="Helical" evidence="7">
    <location>
        <begin position="64"/>
        <end position="84"/>
    </location>
</feature>
<feature type="compositionally biased region" description="Gly residues" evidence="6">
    <location>
        <begin position="429"/>
        <end position="455"/>
    </location>
</feature>
<protein>
    <submittedName>
        <fullName evidence="9">Integral membrane protein</fullName>
    </submittedName>
</protein>
<proteinExistence type="inferred from homology"/>
<feature type="domain" description="Rhodopsin" evidence="8">
    <location>
        <begin position="50"/>
        <end position="343"/>
    </location>
</feature>
<comment type="caution">
    <text evidence="9">The sequence shown here is derived from an EMBL/GenBank/DDBJ whole genome shotgun (WGS) entry which is preliminary data.</text>
</comment>
<keyword evidence="10" id="KW-1185">Reference proteome</keyword>
<dbReference type="Pfam" id="PF20684">
    <property type="entry name" value="Fung_rhodopsin"/>
    <property type="match status" value="1"/>
</dbReference>
<evidence type="ECO:0000256" key="5">
    <source>
        <dbReference type="ARBA" id="ARBA00038359"/>
    </source>
</evidence>
<feature type="compositionally biased region" description="Low complexity" evidence="6">
    <location>
        <begin position="386"/>
        <end position="409"/>
    </location>
</feature>
<dbReference type="InterPro" id="IPR052337">
    <property type="entry name" value="SAT4-like"/>
</dbReference>
<feature type="transmembrane region" description="Helical" evidence="7">
    <location>
        <begin position="29"/>
        <end position="52"/>
    </location>
</feature>
<feature type="compositionally biased region" description="Acidic residues" evidence="6">
    <location>
        <begin position="529"/>
        <end position="544"/>
    </location>
</feature>
<reference evidence="9 10" key="1">
    <citation type="submission" date="2016-10" db="EMBL/GenBank/DDBJ databases">
        <title>Proteomics and genomics reveal pathogen-plant mechanisms compatible with a hemibiotrophic lifestyle of Diplodia corticola.</title>
        <authorList>
            <person name="Fernandes I."/>
            <person name="De Jonge R."/>
            <person name="Van De Peer Y."/>
            <person name="Devreese B."/>
            <person name="Alves A."/>
            <person name="Esteves A.C."/>
        </authorList>
    </citation>
    <scope>NUCLEOTIDE SEQUENCE [LARGE SCALE GENOMIC DNA]</scope>
    <source>
        <strain evidence="9 10">CBS 112549</strain>
    </source>
</reference>
<dbReference type="RefSeq" id="XP_020132954.1">
    <property type="nucleotide sequence ID" value="XM_020269293.1"/>
</dbReference>
<evidence type="ECO:0000259" key="8">
    <source>
        <dbReference type="Pfam" id="PF20684"/>
    </source>
</evidence>
<evidence type="ECO:0000313" key="10">
    <source>
        <dbReference type="Proteomes" id="UP000183809"/>
    </source>
</evidence>
<dbReference type="PANTHER" id="PTHR33048:SF129">
    <property type="entry name" value="INTEGRAL MEMBRANE PROTEIN-RELATED"/>
    <property type="match status" value="1"/>
</dbReference>